<keyword evidence="2" id="KW-0472">Membrane</keyword>
<feature type="compositionally biased region" description="Basic and acidic residues" evidence="1">
    <location>
        <begin position="281"/>
        <end position="297"/>
    </location>
</feature>
<feature type="region of interest" description="Disordered" evidence="1">
    <location>
        <begin position="1"/>
        <end position="31"/>
    </location>
</feature>
<evidence type="ECO:0000313" key="4">
    <source>
        <dbReference type="Proteomes" id="UP000011064"/>
    </source>
</evidence>
<protein>
    <submittedName>
        <fullName evidence="3">Uncharacterized protein</fullName>
    </submittedName>
</protein>
<feature type="transmembrane region" description="Helical" evidence="2">
    <location>
        <begin position="100"/>
        <end position="122"/>
    </location>
</feature>
<gene>
    <name evidence="3" type="ORF">GMDG_06578</name>
</gene>
<sequence length="304" mass="33708">MAPKKDSFKGKGKAKKVANPPPAPRASPVEARLTEAECLGTIDAMVEKKQATAVKAAATKARNKKAKEEAAARSLTAARGKDEAPLASIEGYDARPSRTLLPLVLLAVGALLLALDALIQLWTCAAVSLPPHHMILRKKAKLNLCLRCSKQVYKDRRLLACEKKNPMSHCEYCVEQHNKCLPIPTFALRQFNRLADAFQLYRDTIQRDEETFSKTLANNRTKILAAVQKKYTAYPQKVNLGLAILEIASEVRSLRRTNHLGNDIQKAIHCHLPDVALAEEYKSSDSEDDVDREHVDGELEPLDQ</sequence>
<feature type="region of interest" description="Disordered" evidence="1">
    <location>
        <begin position="281"/>
        <end position="304"/>
    </location>
</feature>
<reference evidence="4" key="1">
    <citation type="submission" date="2010-09" db="EMBL/GenBank/DDBJ databases">
        <title>The genome sequence of Geomyces destructans 20631-21.</title>
        <authorList>
            <consortium name="The Broad Institute Genome Sequencing Platform"/>
            <person name="Cuomo C.A."/>
            <person name="Blehert D.S."/>
            <person name="Lorch J.M."/>
            <person name="Young S.K."/>
            <person name="Zeng Q."/>
            <person name="Gargeya S."/>
            <person name="Fitzgerald M."/>
            <person name="Haas B."/>
            <person name="Abouelleil A."/>
            <person name="Alvarado L."/>
            <person name="Arachchi H.M."/>
            <person name="Berlin A."/>
            <person name="Brown A."/>
            <person name="Chapman S.B."/>
            <person name="Chen Z."/>
            <person name="Dunbar C."/>
            <person name="Freedman E."/>
            <person name="Gearin G."/>
            <person name="Gellesch M."/>
            <person name="Goldberg J."/>
            <person name="Griggs A."/>
            <person name="Gujja S."/>
            <person name="Heiman D."/>
            <person name="Howarth C."/>
            <person name="Larson L."/>
            <person name="Lui A."/>
            <person name="MacDonald P.J.P."/>
            <person name="Montmayeur A."/>
            <person name="Murphy C."/>
            <person name="Neiman D."/>
            <person name="Pearson M."/>
            <person name="Priest M."/>
            <person name="Roberts A."/>
            <person name="Saif S."/>
            <person name="Shea T."/>
            <person name="Shenoy N."/>
            <person name="Sisk P."/>
            <person name="Stolte C."/>
            <person name="Sykes S."/>
            <person name="Wortman J."/>
            <person name="Nusbaum C."/>
            <person name="Birren B."/>
        </authorList>
    </citation>
    <scope>NUCLEOTIDE SEQUENCE [LARGE SCALE GENOMIC DNA]</scope>
    <source>
        <strain evidence="4">ATCC MYA-4855 / 20631-21</strain>
    </source>
</reference>
<keyword evidence="4" id="KW-1185">Reference proteome</keyword>
<evidence type="ECO:0000256" key="2">
    <source>
        <dbReference type="SAM" id="Phobius"/>
    </source>
</evidence>
<dbReference type="EMBL" id="GL573337">
    <property type="protein sequence ID" value="ELR04076.1"/>
    <property type="molecule type" value="Genomic_DNA"/>
</dbReference>
<evidence type="ECO:0000313" key="3">
    <source>
        <dbReference type="EMBL" id="ELR04076.1"/>
    </source>
</evidence>
<dbReference type="AlphaFoldDB" id="L8FWF0"/>
<dbReference type="OrthoDB" id="3442684at2759"/>
<proteinExistence type="predicted"/>
<name>L8FWF0_PSED2</name>
<dbReference type="HOGENOM" id="CLU_831891_0_0_1"/>
<keyword evidence="2" id="KW-0812">Transmembrane</keyword>
<organism evidence="3 4">
    <name type="scientific">Pseudogymnoascus destructans (strain ATCC MYA-4855 / 20631-21)</name>
    <name type="common">Bat white-nose syndrome fungus</name>
    <name type="synonym">Geomyces destructans</name>
    <dbReference type="NCBI Taxonomy" id="658429"/>
    <lineage>
        <taxon>Eukaryota</taxon>
        <taxon>Fungi</taxon>
        <taxon>Dikarya</taxon>
        <taxon>Ascomycota</taxon>
        <taxon>Pezizomycotina</taxon>
        <taxon>Leotiomycetes</taxon>
        <taxon>Thelebolales</taxon>
        <taxon>Thelebolaceae</taxon>
        <taxon>Pseudogymnoascus</taxon>
    </lineage>
</organism>
<dbReference type="Proteomes" id="UP000011064">
    <property type="component" value="Unassembled WGS sequence"/>
</dbReference>
<dbReference type="InParanoid" id="L8FWF0"/>
<accession>L8FWF0</accession>
<evidence type="ECO:0000256" key="1">
    <source>
        <dbReference type="SAM" id="MobiDB-lite"/>
    </source>
</evidence>
<keyword evidence="2" id="KW-1133">Transmembrane helix</keyword>
<dbReference type="VEuPathDB" id="FungiDB:GMDG_06578"/>